<gene>
    <name evidence="1" type="ORF">SAMN05421547_13241</name>
</gene>
<dbReference type="GeneID" id="94691385"/>
<evidence type="ECO:0000313" key="2">
    <source>
        <dbReference type="Proteomes" id="UP000183417"/>
    </source>
</evidence>
<organism evidence="1 2">
    <name type="scientific">Delftia lacustris</name>
    <dbReference type="NCBI Taxonomy" id="558537"/>
    <lineage>
        <taxon>Bacteria</taxon>
        <taxon>Pseudomonadati</taxon>
        <taxon>Pseudomonadota</taxon>
        <taxon>Betaproteobacteria</taxon>
        <taxon>Burkholderiales</taxon>
        <taxon>Comamonadaceae</taxon>
        <taxon>Delftia</taxon>
    </lineage>
</organism>
<reference evidence="1 2" key="1">
    <citation type="submission" date="2016-10" db="EMBL/GenBank/DDBJ databases">
        <authorList>
            <person name="de Groot N.N."/>
        </authorList>
    </citation>
    <scope>NUCLEOTIDE SEQUENCE [LARGE SCALE GENOMIC DNA]</scope>
    <source>
        <strain evidence="1 2">LMG 24775</strain>
    </source>
</reference>
<dbReference type="Proteomes" id="UP000183417">
    <property type="component" value="Unassembled WGS sequence"/>
</dbReference>
<evidence type="ECO:0000313" key="1">
    <source>
        <dbReference type="EMBL" id="SDZ53303.1"/>
    </source>
</evidence>
<dbReference type="EMBL" id="FNPE01000032">
    <property type="protein sequence ID" value="SDZ53303.1"/>
    <property type="molecule type" value="Genomic_DNA"/>
</dbReference>
<dbReference type="AlphaFoldDB" id="A0A1H3TSR9"/>
<proteinExistence type="predicted"/>
<name>A0A1H3TSR9_9BURK</name>
<dbReference type="RefSeq" id="WP_074923702.1">
    <property type="nucleotide sequence ID" value="NZ_CP141274.1"/>
</dbReference>
<sequence length="72" mass="7868">MTQGIDFTSPTWRAIERHANAQIDTLRKKNDSPTMDALRTAEVRGRIAAWKELLALAPSAQAQPADAGGESY</sequence>
<protein>
    <submittedName>
        <fullName evidence="1">Uncharacterized protein</fullName>
    </submittedName>
</protein>
<accession>A0A1H3TSR9</accession>